<reference evidence="2 3" key="1">
    <citation type="submission" date="2018-11" db="EMBL/GenBank/DDBJ databases">
        <authorList>
            <consortium name="Pathogen Informatics"/>
        </authorList>
    </citation>
    <scope>NUCLEOTIDE SEQUENCE [LARGE SCALE GENOMIC DNA]</scope>
</reference>
<organism evidence="2 3">
    <name type="scientific">Cylicostephanus goldi</name>
    <name type="common">Nematode worm</name>
    <dbReference type="NCBI Taxonomy" id="71465"/>
    <lineage>
        <taxon>Eukaryota</taxon>
        <taxon>Metazoa</taxon>
        <taxon>Ecdysozoa</taxon>
        <taxon>Nematoda</taxon>
        <taxon>Chromadorea</taxon>
        <taxon>Rhabditida</taxon>
        <taxon>Rhabditina</taxon>
        <taxon>Rhabditomorpha</taxon>
        <taxon>Strongyloidea</taxon>
        <taxon>Strongylidae</taxon>
        <taxon>Cylicostephanus</taxon>
    </lineage>
</organism>
<dbReference type="EMBL" id="UYRV01008057">
    <property type="protein sequence ID" value="VDK55189.1"/>
    <property type="molecule type" value="Genomic_DNA"/>
</dbReference>
<dbReference type="Proteomes" id="UP000271889">
    <property type="component" value="Unassembled WGS sequence"/>
</dbReference>
<accession>A0A3P6R2D3</accession>
<sequence>MVSVVGNEAGTVLHTDNELNTSTDRAIMQAENLKTLTSAPATNPIETDDPAETSGIRIHNDVENDEQQPQCS</sequence>
<name>A0A3P6R2D3_CYLGO</name>
<dbReference type="AlphaFoldDB" id="A0A3P6R2D3"/>
<protein>
    <submittedName>
        <fullName evidence="2">Uncharacterized protein</fullName>
    </submittedName>
</protein>
<evidence type="ECO:0000313" key="2">
    <source>
        <dbReference type="EMBL" id="VDK55189.1"/>
    </source>
</evidence>
<evidence type="ECO:0000256" key="1">
    <source>
        <dbReference type="SAM" id="MobiDB-lite"/>
    </source>
</evidence>
<evidence type="ECO:0000313" key="3">
    <source>
        <dbReference type="Proteomes" id="UP000271889"/>
    </source>
</evidence>
<gene>
    <name evidence="2" type="ORF">CGOC_LOCUS3234</name>
</gene>
<dbReference type="OrthoDB" id="10494944at2759"/>
<proteinExistence type="predicted"/>
<feature type="region of interest" description="Disordered" evidence="1">
    <location>
        <begin position="35"/>
        <end position="72"/>
    </location>
</feature>
<keyword evidence="3" id="KW-1185">Reference proteome</keyword>
<feature type="compositionally biased region" description="Polar residues" evidence="1">
    <location>
        <begin position="35"/>
        <end position="45"/>
    </location>
</feature>